<feature type="chain" id="PRO_5046532688" description="Clock-controlled pheromone ccg-4" evidence="1">
    <location>
        <begin position="20"/>
        <end position="254"/>
    </location>
</feature>
<reference evidence="2 3" key="1">
    <citation type="submission" date="2024-01" db="EMBL/GenBank/DDBJ databases">
        <authorList>
            <person name="Allen C."/>
            <person name="Tagirdzhanova G."/>
        </authorList>
    </citation>
    <scope>NUCLEOTIDE SEQUENCE [LARGE SCALE GENOMIC DNA]</scope>
    <source>
        <strain evidence="2 3">CBS 573.63</strain>
    </source>
</reference>
<name>A0ABP0DSK2_9PEZI</name>
<evidence type="ECO:0000313" key="3">
    <source>
        <dbReference type="Proteomes" id="UP001642501"/>
    </source>
</evidence>
<keyword evidence="3" id="KW-1185">Reference proteome</keyword>
<organism evidence="2 3">
    <name type="scientific">Sporothrix epigloea</name>
    <dbReference type="NCBI Taxonomy" id="1892477"/>
    <lineage>
        <taxon>Eukaryota</taxon>
        <taxon>Fungi</taxon>
        <taxon>Dikarya</taxon>
        <taxon>Ascomycota</taxon>
        <taxon>Pezizomycotina</taxon>
        <taxon>Sordariomycetes</taxon>
        <taxon>Sordariomycetidae</taxon>
        <taxon>Ophiostomatales</taxon>
        <taxon>Ophiostomataceae</taxon>
        <taxon>Sporothrix</taxon>
    </lineage>
</organism>
<gene>
    <name evidence="2" type="ORF">SEPCBS57363_004541</name>
</gene>
<accession>A0ABP0DSK2</accession>
<keyword evidence="1" id="KW-0732">Signal</keyword>
<sequence>MKATAIFSLLALGATSVSAAAVAKHHKGFCSLPGQPCWKVKRTAEAFAEAIASFGGPAADSDSALSRRSHADGGAANLAMRSLDGLATIVASTQSEPRSFYTDLQLTSRFPEPIALTGEELAARDVDAEKREAEAEPEAKHFCPLKFESCWKAKREAEADPEAKNFCSLPGQSCWKAKRAAEAIISSIDDSSSSVAKREAEAKFCPLKHESCWKQKREAEAGCNAAGGSCAAATRDLTAMYHAARQVLDLLPSQ</sequence>
<comment type="caution">
    <text evidence="2">The sequence shown here is derived from an EMBL/GenBank/DDBJ whole genome shotgun (WGS) entry which is preliminary data.</text>
</comment>
<evidence type="ECO:0008006" key="4">
    <source>
        <dbReference type="Google" id="ProtNLM"/>
    </source>
</evidence>
<dbReference type="EMBL" id="CAWUOM010000086">
    <property type="protein sequence ID" value="CAK7271293.1"/>
    <property type="molecule type" value="Genomic_DNA"/>
</dbReference>
<feature type="signal peptide" evidence="1">
    <location>
        <begin position="1"/>
        <end position="19"/>
    </location>
</feature>
<proteinExistence type="predicted"/>
<protein>
    <recommendedName>
        <fullName evidence="4">Clock-controlled pheromone ccg-4</fullName>
    </recommendedName>
</protein>
<dbReference type="Proteomes" id="UP001642501">
    <property type="component" value="Unassembled WGS sequence"/>
</dbReference>
<evidence type="ECO:0000256" key="1">
    <source>
        <dbReference type="SAM" id="SignalP"/>
    </source>
</evidence>
<evidence type="ECO:0000313" key="2">
    <source>
        <dbReference type="EMBL" id="CAK7271293.1"/>
    </source>
</evidence>